<evidence type="ECO:0000313" key="5">
    <source>
        <dbReference type="Proteomes" id="UP000499080"/>
    </source>
</evidence>
<evidence type="ECO:0000256" key="1">
    <source>
        <dbReference type="ARBA" id="ARBA00010971"/>
    </source>
</evidence>
<proteinExistence type="inferred from homology"/>
<dbReference type="Gene3D" id="3.30.420.10">
    <property type="entry name" value="Ribonuclease H-like superfamily/Ribonuclease H"/>
    <property type="match status" value="1"/>
</dbReference>
<dbReference type="InterPro" id="IPR007702">
    <property type="entry name" value="Janus"/>
</dbReference>
<dbReference type="InterPro" id="IPR036397">
    <property type="entry name" value="RNaseH_sf"/>
</dbReference>
<dbReference type="SUPFAM" id="SSF53098">
    <property type="entry name" value="Ribonuclease H-like"/>
    <property type="match status" value="1"/>
</dbReference>
<dbReference type="AlphaFoldDB" id="A0A4Y2DP85"/>
<comment type="similarity">
    <text evidence="1">Belongs to the janus family.</text>
</comment>
<dbReference type="InterPro" id="IPR012337">
    <property type="entry name" value="RNaseH-like_sf"/>
</dbReference>
<sequence>MLGTNRILTTAYQPIANGIVERFHRHLKSSIKAHESTRWSKILPIVLLGIRTAVKEDIKASCAELEYGTTLQLPSDMIETSVIPPFNNIFVDRLRNTMREMNPVATSAHRKTKFYVNPSLKTCSHVFVRIDSVKPPLCQPYTGPHKMEEKLNSVESVKIDDDGAFKYILVKVYDPDNEDSVFKFIVRGDASAAYHGDIYEVTTPDIEKLGLECECVGGGRIKHDPAAKTIHVYGYSQGYGRADHLQTCRLLKEKYPDYAKIDFSNDGY</sequence>
<evidence type="ECO:0000313" key="4">
    <source>
        <dbReference type="EMBL" id="GBM18653.1"/>
    </source>
</evidence>
<dbReference type="PANTHER" id="PTHR38681:SF1">
    <property type="entry name" value="RETROVIRUS-RELATED POL POLYPROTEIN FROM TRANSPOSON 412-LIKE PROTEIN"/>
    <property type="match status" value="1"/>
</dbReference>
<dbReference type="EMBL" id="BGPR01000408">
    <property type="protein sequence ID" value="GBM18653.1"/>
    <property type="molecule type" value="Genomic_DNA"/>
</dbReference>
<comment type="caution">
    <text evidence="4">The sequence shown here is derived from an EMBL/GenBank/DDBJ whole genome shotgun (WGS) entry which is preliminary data.</text>
</comment>
<accession>A0A4Y2DP85</accession>
<dbReference type="Gene3D" id="3.50.20.20">
    <property type="entry name" value="Janus/Ocnus"/>
    <property type="match status" value="1"/>
</dbReference>
<dbReference type="InterPro" id="IPR038596">
    <property type="entry name" value="Janus_sf"/>
</dbReference>
<evidence type="ECO:0000256" key="2">
    <source>
        <dbReference type="PIRSR" id="PIRSR607702-1"/>
    </source>
</evidence>
<gene>
    <name evidence="4" type="primary">janA</name>
    <name evidence="4" type="ORF">AVEN_164772_1</name>
</gene>
<evidence type="ECO:0000256" key="3">
    <source>
        <dbReference type="PIRSR" id="PIRSR607702-2"/>
    </source>
</evidence>
<protein>
    <submittedName>
        <fullName evidence="4">Sex-regulated protein janus-A</fullName>
    </submittedName>
</protein>
<dbReference type="PANTHER" id="PTHR38681">
    <property type="entry name" value="RETROVIRUS-RELATED POL POLYPROTEIN FROM TRANSPOSON 412-LIKE PROTEIN-RELATED"/>
    <property type="match status" value="1"/>
</dbReference>
<dbReference type="GO" id="GO:0003676">
    <property type="term" value="F:nucleic acid binding"/>
    <property type="evidence" value="ECO:0007669"/>
    <property type="project" value="InterPro"/>
</dbReference>
<dbReference type="SUPFAM" id="SSF143724">
    <property type="entry name" value="PHP14-like"/>
    <property type="match status" value="1"/>
</dbReference>
<reference evidence="4 5" key="1">
    <citation type="journal article" date="2019" name="Sci. Rep.">
        <title>Orb-weaving spider Araneus ventricosus genome elucidates the spidroin gene catalogue.</title>
        <authorList>
            <person name="Kono N."/>
            <person name="Nakamura H."/>
            <person name="Ohtoshi R."/>
            <person name="Moran D.A.P."/>
            <person name="Shinohara A."/>
            <person name="Yoshida Y."/>
            <person name="Fujiwara M."/>
            <person name="Mori M."/>
            <person name="Tomita M."/>
            <person name="Arakawa K."/>
        </authorList>
    </citation>
    <scope>NUCLEOTIDE SEQUENCE [LARGE SCALE GENOMIC DNA]</scope>
</reference>
<name>A0A4Y2DP85_ARAVE</name>
<keyword evidence="5" id="KW-1185">Reference proteome</keyword>
<feature type="active site" description="Proton acceptor" evidence="2">
    <location>
        <position position="195"/>
    </location>
</feature>
<organism evidence="4 5">
    <name type="scientific">Araneus ventricosus</name>
    <name type="common">Orbweaver spider</name>
    <name type="synonym">Epeira ventricosa</name>
    <dbReference type="NCBI Taxonomy" id="182803"/>
    <lineage>
        <taxon>Eukaryota</taxon>
        <taxon>Metazoa</taxon>
        <taxon>Ecdysozoa</taxon>
        <taxon>Arthropoda</taxon>
        <taxon>Chelicerata</taxon>
        <taxon>Arachnida</taxon>
        <taxon>Araneae</taxon>
        <taxon>Araneomorphae</taxon>
        <taxon>Entelegynae</taxon>
        <taxon>Araneoidea</taxon>
        <taxon>Araneidae</taxon>
        <taxon>Araneus</taxon>
    </lineage>
</organism>
<dbReference type="OrthoDB" id="10249612at2759"/>
<feature type="binding site" evidence="3">
    <location>
        <position position="166"/>
    </location>
    <ligand>
        <name>substrate</name>
    </ligand>
</feature>
<dbReference type="Proteomes" id="UP000499080">
    <property type="component" value="Unassembled WGS sequence"/>
</dbReference>
<dbReference type="Pfam" id="PF05005">
    <property type="entry name" value="Ocnus"/>
    <property type="match status" value="1"/>
</dbReference>